<dbReference type="SUPFAM" id="SSF48726">
    <property type="entry name" value="Immunoglobulin"/>
    <property type="match status" value="1"/>
</dbReference>
<dbReference type="InterPro" id="IPR007110">
    <property type="entry name" value="Ig-like_dom"/>
</dbReference>
<proteinExistence type="predicted"/>
<evidence type="ECO:0000256" key="1">
    <source>
        <dbReference type="ARBA" id="ARBA00022859"/>
    </source>
</evidence>
<dbReference type="InterPro" id="IPR036179">
    <property type="entry name" value="Ig-like_dom_sf"/>
</dbReference>
<evidence type="ECO:0000259" key="4">
    <source>
        <dbReference type="PROSITE" id="PS50835"/>
    </source>
</evidence>
<dbReference type="PROSITE" id="PS50835">
    <property type="entry name" value="IG_LIKE"/>
    <property type="match status" value="1"/>
</dbReference>
<keyword evidence="1" id="KW-0391">Immunity</keyword>
<gene>
    <name evidence="5" type="ORF">SPARVUS_LOCUS2231190</name>
</gene>
<reference evidence="5" key="1">
    <citation type="submission" date="2023-05" db="EMBL/GenBank/DDBJ databases">
        <authorList>
            <person name="Stuckert A."/>
        </authorList>
    </citation>
    <scope>NUCLEOTIDE SEQUENCE</scope>
</reference>
<protein>
    <recommendedName>
        <fullName evidence="4">Ig-like domain-containing protein</fullName>
    </recommendedName>
</protein>
<keyword evidence="6" id="KW-1185">Reference proteome</keyword>
<dbReference type="InterPro" id="IPR050199">
    <property type="entry name" value="IgHV"/>
</dbReference>
<dbReference type="SMART" id="SM00409">
    <property type="entry name" value="IG"/>
    <property type="match status" value="1"/>
</dbReference>
<dbReference type="Pfam" id="PF07686">
    <property type="entry name" value="V-set"/>
    <property type="match status" value="1"/>
</dbReference>
<dbReference type="PANTHER" id="PTHR23266">
    <property type="entry name" value="IMMUNOGLOBULIN HEAVY CHAIN"/>
    <property type="match status" value="1"/>
</dbReference>
<dbReference type="InterPro" id="IPR013783">
    <property type="entry name" value="Ig-like_fold"/>
</dbReference>
<evidence type="ECO:0000313" key="5">
    <source>
        <dbReference type="EMBL" id="CAI9543138.1"/>
    </source>
</evidence>
<dbReference type="EMBL" id="CATNWA010002529">
    <property type="protein sequence ID" value="CAI9543138.1"/>
    <property type="molecule type" value="Genomic_DNA"/>
</dbReference>
<dbReference type="InterPro" id="IPR013106">
    <property type="entry name" value="Ig_V-set"/>
</dbReference>
<name>A0ABN9B6F7_9NEOB</name>
<dbReference type="InterPro" id="IPR003599">
    <property type="entry name" value="Ig_sub"/>
</dbReference>
<accession>A0ABN9B6F7</accession>
<feature type="domain" description="Ig-like" evidence="4">
    <location>
        <begin position="1"/>
        <end position="97"/>
    </location>
</feature>
<keyword evidence="3" id="KW-1280">Immunoglobulin</keyword>
<sequence>MVESGPGTVKPSETLELTCKVTGASLTDSTNMYGVQWIRQSEREQMEWLGAIWHDASTGYANSVKGRLTLSRDTNKREVTLKLTGMKPEESGTYYCTRYAQGIMYSNNMYTNRFTFERDMVIEELNYQGGIHVIAGIRATIPFCFSEILQTYNAN</sequence>
<organism evidence="5 6">
    <name type="scientific">Staurois parvus</name>
    <dbReference type="NCBI Taxonomy" id="386267"/>
    <lineage>
        <taxon>Eukaryota</taxon>
        <taxon>Metazoa</taxon>
        <taxon>Chordata</taxon>
        <taxon>Craniata</taxon>
        <taxon>Vertebrata</taxon>
        <taxon>Euteleostomi</taxon>
        <taxon>Amphibia</taxon>
        <taxon>Batrachia</taxon>
        <taxon>Anura</taxon>
        <taxon>Neobatrachia</taxon>
        <taxon>Ranoidea</taxon>
        <taxon>Ranidae</taxon>
        <taxon>Staurois</taxon>
    </lineage>
</organism>
<evidence type="ECO:0000256" key="3">
    <source>
        <dbReference type="ARBA" id="ARBA00043265"/>
    </source>
</evidence>
<dbReference type="Proteomes" id="UP001162483">
    <property type="component" value="Unassembled WGS sequence"/>
</dbReference>
<evidence type="ECO:0000256" key="2">
    <source>
        <dbReference type="ARBA" id="ARBA00023130"/>
    </source>
</evidence>
<evidence type="ECO:0000313" key="6">
    <source>
        <dbReference type="Proteomes" id="UP001162483"/>
    </source>
</evidence>
<comment type="caution">
    <text evidence="5">The sequence shown here is derived from an EMBL/GenBank/DDBJ whole genome shotgun (WGS) entry which is preliminary data.</text>
</comment>
<dbReference type="Gene3D" id="2.60.40.10">
    <property type="entry name" value="Immunoglobulins"/>
    <property type="match status" value="1"/>
</dbReference>
<dbReference type="SMART" id="SM00406">
    <property type="entry name" value="IGv"/>
    <property type="match status" value="1"/>
</dbReference>
<keyword evidence="2" id="KW-1064">Adaptive immunity</keyword>